<evidence type="ECO:0000313" key="3">
    <source>
        <dbReference type="Proteomes" id="UP000673691"/>
    </source>
</evidence>
<evidence type="ECO:0000256" key="1">
    <source>
        <dbReference type="SAM" id="MobiDB-lite"/>
    </source>
</evidence>
<keyword evidence="3" id="KW-1185">Reference proteome</keyword>
<feature type="non-terminal residue" evidence="2">
    <location>
        <position position="134"/>
    </location>
</feature>
<gene>
    <name evidence="2" type="ORF">BJ554DRAFT_5896</name>
</gene>
<dbReference type="Proteomes" id="UP000673691">
    <property type="component" value="Unassembled WGS sequence"/>
</dbReference>
<dbReference type="EMBL" id="JAEFCI010003039">
    <property type="protein sequence ID" value="KAG5461850.1"/>
    <property type="molecule type" value="Genomic_DNA"/>
</dbReference>
<name>A0A8H7ZYV8_9FUNG</name>
<feature type="region of interest" description="Disordered" evidence="1">
    <location>
        <begin position="37"/>
        <end position="70"/>
    </location>
</feature>
<feature type="compositionally biased region" description="Low complexity" evidence="1">
    <location>
        <begin position="41"/>
        <end position="51"/>
    </location>
</feature>
<sequence length="134" mass="14420">MALAVFVPPWVGTPPESLSEYIQLANVLDGTVIFDVEGPPRRSVSSDSSEPAESRPRKSRRKSAERRSGGATVAGFVVRAWDAFARAALIREEEDSLELRDVLKLATMEVGACTMITVGLFYVGSGVSANFSIS</sequence>
<dbReference type="AlphaFoldDB" id="A0A8H7ZYV8"/>
<evidence type="ECO:0000313" key="2">
    <source>
        <dbReference type="EMBL" id="KAG5461850.1"/>
    </source>
</evidence>
<proteinExistence type="predicted"/>
<protein>
    <submittedName>
        <fullName evidence="2">Uncharacterized protein</fullName>
    </submittedName>
</protein>
<accession>A0A8H7ZYV8</accession>
<reference evidence="2 3" key="1">
    <citation type="journal article" name="Sci. Rep.">
        <title>Genome-scale phylogenetic analyses confirm Olpidium as the closest living zoosporic fungus to the non-flagellated, terrestrial fungi.</title>
        <authorList>
            <person name="Chang Y."/>
            <person name="Rochon D."/>
            <person name="Sekimoto S."/>
            <person name="Wang Y."/>
            <person name="Chovatia M."/>
            <person name="Sandor L."/>
            <person name="Salamov A."/>
            <person name="Grigoriev I.V."/>
            <person name="Stajich J.E."/>
            <person name="Spatafora J.W."/>
        </authorList>
    </citation>
    <scope>NUCLEOTIDE SEQUENCE [LARGE SCALE GENOMIC DNA]</scope>
    <source>
        <strain evidence="2">S191</strain>
    </source>
</reference>
<organism evidence="2 3">
    <name type="scientific">Olpidium bornovanus</name>
    <dbReference type="NCBI Taxonomy" id="278681"/>
    <lineage>
        <taxon>Eukaryota</taxon>
        <taxon>Fungi</taxon>
        <taxon>Fungi incertae sedis</taxon>
        <taxon>Olpidiomycota</taxon>
        <taxon>Olpidiomycotina</taxon>
        <taxon>Olpidiomycetes</taxon>
        <taxon>Olpidiales</taxon>
        <taxon>Olpidiaceae</taxon>
        <taxon>Olpidium</taxon>
    </lineage>
</organism>
<comment type="caution">
    <text evidence="2">The sequence shown here is derived from an EMBL/GenBank/DDBJ whole genome shotgun (WGS) entry which is preliminary data.</text>
</comment>